<accession>A0A8C4Q6J2</accession>
<dbReference type="Pfam" id="PF00373">
    <property type="entry name" value="FERM_M"/>
    <property type="match status" value="1"/>
</dbReference>
<dbReference type="CDD" id="cd14473">
    <property type="entry name" value="FERM_B-lobe"/>
    <property type="match status" value="1"/>
</dbReference>
<keyword evidence="3" id="KW-1185">Reference proteome</keyword>
<reference evidence="2" key="2">
    <citation type="submission" date="2025-09" db="UniProtKB">
        <authorList>
            <consortium name="Ensembl"/>
        </authorList>
    </citation>
    <scope>IDENTIFICATION</scope>
</reference>
<sequence length="182" mass="20495">MMKLVEHISDEQAQSIAKLAALQHRTQSMAYPPTLREIQELIPPTFARLKRMEDWLPLVLQQHRLLNTLNPHQARSQFLGLVSALPLFGSSSFLVESCSDGAISTPCLLAVNASGLNFVNLQNHVRFSLVPQQRFAAHVCFFSACFHLCVFFSLPFHFYSCTCSSTKSHDGLYPQQQYNPPS</sequence>
<dbReference type="PANTHER" id="PTHR22692">
    <property type="entry name" value="MYOSIN VII, XV"/>
    <property type="match status" value="1"/>
</dbReference>
<dbReference type="PANTHER" id="PTHR22692:SF21">
    <property type="entry name" value="MYOSIN XVA"/>
    <property type="match status" value="1"/>
</dbReference>
<dbReference type="PROSITE" id="PS00661">
    <property type="entry name" value="FERM_2"/>
    <property type="match status" value="1"/>
</dbReference>
<dbReference type="GeneTree" id="ENSGT00930000151032"/>
<evidence type="ECO:0000313" key="3">
    <source>
        <dbReference type="Proteomes" id="UP000694388"/>
    </source>
</evidence>
<dbReference type="PROSITE" id="PS50057">
    <property type="entry name" value="FERM_3"/>
    <property type="match status" value="1"/>
</dbReference>
<dbReference type="AlphaFoldDB" id="A0A8C4Q6J2"/>
<dbReference type="InterPro" id="IPR019747">
    <property type="entry name" value="FERM_CS"/>
</dbReference>
<evidence type="ECO:0000259" key="1">
    <source>
        <dbReference type="PROSITE" id="PS50057"/>
    </source>
</evidence>
<feature type="domain" description="FERM" evidence="1">
    <location>
        <begin position="1"/>
        <end position="182"/>
    </location>
</feature>
<evidence type="ECO:0000313" key="2">
    <source>
        <dbReference type="Ensembl" id="ENSEBUP00000010735.1"/>
    </source>
</evidence>
<dbReference type="GO" id="GO:0005737">
    <property type="term" value="C:cytoplasm"/>
    <property type="evidence" value="ECO:0007669"/>
    <property type="project" value="UniProtKB-SubCell"/>
</dbReference>
<dbReference type="Ensembl" id="ENSEBUT00000011288.1">
    <property type="protein sequence ID" value="ENSEBUP00000010735.1"/>
    <property type="gene ID" value="ENSEBUG00000006903.1"/>
</dbReference>
<dbReference type="Proteomes" id="UP000694388">
    <property type="component" value="Unplaced"/>
</dbReference>
<dbReference type="InterPro" id="IPR019748">
    <property type="entry name" value="FERM_central"/>
</dbReference>
<proteinExistence type="predicted"/>
<name>A0A8C4Q6J2_EPTBU</name>
<protein>
    <recommendedName>
        <fullName evidence="1">FERM domain-containing protein</fullName>
    </recommendedName>
</protein>
<organism evidence="2 3">
    <name type="scientific">Eptatretus burgeri</name>
    <name type="common">Inshore hagfish</name>
    <dbReference type="NCBI Taxonomy" id="7764"/>
    <lineage>
        <taxon>Eukaryota</taxon>
        <taxon>Metazoa</taxon>
        <taxon>Chordata</taxon>
        <taxon>Craniata</taxon>
        <taxon>Vertebrata</taxon>
        <taxon>Cyclostomata</taxon>
        <taxon>Myxini</taxon>
        <taxon>Myxiniformes</taxon>
        <taxon>Myxinidae</taxon>
        <taxon>Eptatretinae</taxon>
        <taxon>Eptatretus</taxon>
    </lineage>
</organism>
<dbReference type="InterPro" id="IPR035963">
    <property type="entry name" value="FERM_2"/>
</dbReference>
<dbReference type="SUPFAM" id="SSF47031">
    <property type="entry name" value="Second domain of FERM"/>
    <property type="match status" value="1"/>
</dbReference>
<dbReference type="InterPro" id="IPR000299">
    <property type="entry name" value="FERM_domain"/>
</dbReference>
<reference evidence="2" key="1">
    <citation type="submission" date="2025-08" db="UniProtKB">
        <authorList>
            <consortium name="Ensembl"/>
        </authorList>
    </citation>
    <scope>IDENTIFICATION</scope>
</reference>
<dbReference type="OMA" id="RAVCIEV"/>
<dbReference type="InterPro" id="IPR051567">
    <property type="entry name" value="Unconventional_Myosin_ATPase"/>
</dbReference>